<keyword evidence="3 8" id="KW-0663">Pyridoxal phosphate</keyword>
<protein>
    <submittedName>
        <fullName evidence="10">Cystathionine beta-lyase</fullName>
    </submittedName>
</protein>
<dbReference type="Proteomes" id="UP000217154">
    <property type="component" value="Chromosome"/>
</dbReference>
<name>A0A250DEJ0_9BURK</name>
<keyword evidence="4 10" id="KW-0456">Lyase</keyword>
<organism evidence="10 11">
    <name type="scientific">Variovorax boronicumulans</name>
    <dbReference type="NCBI Taxonomy" id="436515"/>
    <lineage>
        <taxon>Bacteria</taxon>
        <taxon>Pseudomonadati</taxon>
        <taxon>Pseudomonadota</taxon>
        <taxon>Betaproteobacteria</taxon>
        <taxon>Burkholderiales</taxon>
        <taxon>Comamonadaceae</taxon>
        <taxon>Variovorax</taxon>
    </lineage>
</organism>
<dbReference type="PANTHER" id="PTHR43500:SF1">
    <property type="entry name" value="CYSTATHIONINE BETA-LYASE-RELATED"/>
    <property type="match status" value="1"/>
</dbReference>
<evidence type="ECO:0000256" key="1">
    <source>
        <dbReference type="ARBA" id="ARBA00001933"/>
    </source>
</evidence>
<evidence type="ECO:0000256" key="6">
    <source>
        <dbReference type="ARBA" id="ARBA00047517"/>
    </source>
</evidence>
<dbReference type="InterPro" id="IPR015422">
    <property type="entry name" value="PyrdxlP-dep_Trfase_small"/>
</dbReference>
<dbReference type="GO" id="GO:0047804">
    <property type="term" value="F:cysteine-S-conjugate beta-lyase activity"/>
    <property type="evidence" value="ECO:0007669"/>
    <property type="project" value="UniProtKB-EC"/>
</dbReference>
<evidence type="ECO:0000256" key="7">
    <source>
        <dbReference type="ARBA" id="ARBA00047625"/>
    </source>
</evidence>
<evidence type="ECO:0000313" key="11">
    <source>
        <dbReference type="Proteomes" id="UP000217154"/>
    </source>
</evidence>
<dbReference type="EMBL" id="CP023284">
    <property type="protein sequence ID" value="ATA52756.1"/>
    <property type="molecule type" value="Genomic_DNA"/>
</dbReference>
<dbReference type="SUPFAM" id="SSF53383">
    <property type="entry name" value="PLP-dependent transferases"/>
    <property type="match status" value="1"/>
</dbReference>
<evidence type="ECO:0000256" key="4">
    <source>
        <dbReference type="ARBA" id="ARBA00023239"/>
    </source>
</evidence>
<evidence type="ECO:0000256" key="3">
    <source>
        <dbReference type="ARBA" id="ARBA00022898"/>
    </source>
</evidence>
<evidence type="ECO:0000256" key="2">
    <source>
        <dbReference type="ARBA" id="ARBA00009077"/>
    </source>
</evidence>
<evidence type="ECO:0000256" key="5">
    <source>
        <dbReference type="ARBA" id="ARBA00046315"/>
    </source>
</evidence>
<comment type="catalytic activity">
    <reaction evidence="7">
        <text>an S-substituted L-cysteine + H2O = a thiol + pyruvate + NH4(+)</text>
        <dbReference type="Rhea" id="RHEA:18121"/>
        <dbReference type="ChEBI" id="CHEBI:15361"/>
        <dbReference type="ChEBI" id="CHEBI:15377"/>
        <dbReference type="ChEBI" id="CHEBI:28938"/>
        <dbReference type="ChEBI" id="CHEBI:29256"/>
        <dbReference type="ChEBI" id="CHEBI:58717"/>
        <dbReference type="EC" id="4.4.1.13"/>
    </reaction>
</comment>
<comment type="catalytic activity">
    <reaction evidence="6">
        <text>L,L-cystathionine + H2O = L-homocysteine + pyruvate + NH4(+)</text>
        <dbReference type="Rhea" id="RHEA:13965"/>
        <dbReference type="ChEBI" id="CHEBI:15361"/>
        <dbReference type="ChEBI" id="CHEBI:15377"/>
        <dbReference type="ChEBI" id="CHEBI:28938"/>
        <dbReference type="ChEBI" id="CHEBI:58161"/>
        <dbReference type="ChEBI" id="CHEBI:58199"/>
    </reaction>
</comment>
<dbReference type="PANTHER" id="PTHR43500">
    <property type="entry name" value="CYSTATHIONINE BETA-LYASE-RELATED"/>
    <property type="match status" value="1"/>
</dbReference>
<dbReference type="FunFam" id="3.40.640.10:FF:000046">
    <property type="entry name" value="Cystathionine gamma-lyase"/>
    <property type="match status" value="1"/>
</dbReference>
<proteinExistence type="inferred from homology"/>
<dbReference type="PROSITE" id="PS00868">
    <property type="entry name" value="CYS_MET_METAB_PP"/>
    <property type="match status" value="1"/>
</dbReference>
<dbReference type="RefSeq" id="WP_095743739.1">
    <property type="nucleotide sequence ID" value="NZ_CP023284.1"/>
</dbReference>
<dbReference type="Pfam" id="PF01053">
    <property type="entry name" value="Cys_Met_Meta_PP"/>
    <property type="match status" value="1"/>
</dbReference>
<dbReference type="GO" id="GO:0019450">
    <property type="term" value="P:L-cysteine catabolic process to pyruvate"/>
    <property type="evidence" value="ECO:0007669"/>
    <property type="project" value="TreeGrafter"/>
</dbReference>
<dbReference type="GO" id="GO:0030170">
    <property type="term" value="F:pyridoxal phosphate binding"/>
    <property type="evidence" value="ECO:0007669"/>
    <property type="project" value="InterPro"/>
</dbReference>
<gene>
    <name evidence="10" type="ORF">CKY39_05655</name>
</gene>
<reference evidence="10 11" key="1">
    <citation type="submission" date="2017-09" db="EMBL/GenBank/DDBJ databases">
        <title>The diverse metabolic capabilities of V. boronicumulans make it an excellent choice for continued studies on novel biodegradation.</title>
        <authorList>
            <person name="Sun S."/>
        </authorList>
    </citation>
    <scope>NUCLEOTIDE SEQUENCE [LARGE SCALE GENOMIC DNA]</scope>
    <source>
        <strain evidence="10 11">J1</strain>
    </source>
</reference>
<dbReference type="InterPro" id="IPR006233">
    <property type="entry name" value="Cys_b_lyase_bac"/>
</dbReference>
<sequence>MNPSISHPGTSPADAAFASLAPPVWRASTVVFDSLDDFVHRRTRLPDGFSYGTTGTPTQRALEARIAELDGAAHGIVFPSGQAAICGVLLALLKQGDHLLMTDAAYGLAKSFAVERLQALGIEVEFYAPRIGAGIERLVRPNTRLIWLESPGTVTMEVEDVPAITAVARARGVLTAIDNTWASPLGFAALAHGVDLCVHACTKYMGGHSDVLMGSVTTQDEGLYRSLRGLQSLMGLAVSPEDCFLVARGLDTMQVRMERQAASARLIAGQLAAHRLVRRMLFPALPGAPDHALWARDFAQPGCVMSLQLVDCPYDAYRALFAGLKRFAIGASWGGVRSIAAFYPAEELARRNFCDVEGPVIRLSIGLDDPQALHDELLGALDACATRFDL</sequence>
<dbReference type="Gene3D" id="3.90.1150.10">
    <property type="entry name" value="Aspartate Aminotransferase, domain 1"/>
    <property type="match status" value="1"/>
</dbReference>
<comment type="similarity">
    <text evidence="2 9">Belongs to the trans-sulfuration enzymes family.</text>
</comment>
<evidence type="ECO:0000313" key="10">
    <source>
        <dbReference type="EMBL" id="ATA52756.1"/>
    </source>
</evidence>
<dbReference type="InterPro" id="IPR015424">
    <property type="entry name" value="PyrdxlP-dep_Trfase"/>
</dbReference>
<accession>A0A250DEJ0</accession>
<dbReference type="InterPro" id="IPR015421">
    <property type="entry name" value="PyrdxlP-dep_Trfase_major"/>
</dbReference>
<dbReference type="PIRSF" id="PIRSF001434">
    <property type="entry name" value="CGS"/>
    <property type="match status" value="1"/>
</dbReference>
<feature type="modified residue" description="N6-(pyridoxal phosphate)lysine" evidence="8">
    <location>
        <position position="203"/>
    </location>
</feature>
<dbReference type="Gene3D" id="3.40.640.10">
    <property type="entry name" value="Type I PLP-dependent aspartate aminotransferase-like (Major domain)"/>
    <property type="match status" value="1"/>
</dbReference>
<dbReference type="KEGG" id="vbo:CKY39_05655"/>
<dbReference type="GO" id="GO:0019346">
    <property type="term" value="P:transsulfuration"/>
    <property type="evidence" value="ECO:0007669"/>
    <property type="project" value="InterPro"/>
</dbReference>
<evidence type="ECO:0000256" key="9">
    <source>
        <dbReference type="RuleBase" id="RU362118"/>
    </source>
</evidence>
<dbReference type="InterPro" id="IPR000277">
    <property type="entry name" value="Cys/Met-Metab_PyrdxlP-dep_enz"/>
</dbReference>
<comment type="cofactor">
    <cofactor evidence="1 9">
        <name>pyridoxal 5'-phosphate</name>
        <dbReference type="ChEBI" id="CHEBI:597326"/>
    </cofactor>
</comment>
<comment type="pathway">
    <text evidence="5">Amino-acid biosynthesis; L-methionine biosynthesis via de novo pathway; L-homocysteine from L-cystathionine: step 1/1.</text>
</comment>
<dbReference type="AlphaFoldDB" id="A0A250DEJ0"/>
<evidence type="ECO:0000256" key="8">
    <source>
        <dbReference type="PIRSR" id="PIRSR001434-2"/>
    </source>
</evidence>
<dbReference type="InterPro" id="IPR054542">
    <property type="entry name" value="Cys_met_metab_PP"/>
</dbReference>